<evidence type="ECO:0000256" key="2">
    <source>
        <dbReference type="SAM" id="Phobius"/>
    </source>
</evidence>
<dbReference type="EMBL" id="JAHWXH010000002">
    <property type="protein sequence ID" value="MDS0246373.1"/>
    <property type="molecule type" value="Genomic_DNA"/>
</dbReference>
<accession>A0AAJ2LZF0</accession>
<gene>
    <name evidence="3" type="ORF">KZC50_12265</name>
</gene>
<evidence type="ECO:0000256" key="1">
    <source>
        <dbReference type="SAM" id="MobiDB-lite"/>
    </source>
</evidence>
<evidence type="ECO:0000313" key="3">
    <source>
        <dbReference type="EMBL" id="MDS0246373.1"/>
    </source>
</evidence>
<feature type="region of interest" description="Disordered" evidence="1">
    <location>
        <begin position="1"/>
        <end position="63"/>
    </location>
</feature>
<dbReference type="AlphaFoldDB" id="A0AAJ2LZF0"/>
<name>A0AAJ2LZF0_9MICO</name>
<reference evidence="3 4" key="1">
    <citation type="submission" date="2021-06" db="EMBL/GenBank/DDBJ databases">
        <title>Genome-based taxonomic framework of Microbacterium strains isolated from marine environment, the description of four new species and reclassification of four preexisting species.</title>
        <authorList>
            <person name="Lee S.D."/>
            <person name="Kim S.-M."/>
            <person name="Byeon Y.-S."/>
            <person name="Yang H.L."/>
            <person name="Kim I.S."/>
        </authorList>
    </citation>
    <scope>NUCLEOTIDE SEQUENCE [LARGE SCALE GENOMIC DNA]</scope>
    <source>
        <strain evidence="3 4">KACC 20514</strain>
    </source>
</reference>
<dbReference type="Proteomes" id="UP001183582">
    <property type="component" value="Unassembled WGS sequence"/>
</dbReference>
<organism evidence="3 4">
    <name type="scientific">Microbacterium aurantiacum</name>
    <dbReference type="NCBI Taxonomy" id="162393"/>
    <lineage>
        <taxon>Bacteria</taxon>
        <taxon>Bacillati</taxon>
        <taxon>Actinomycetota</taxon>
        <taxon>Actinomycetes</taxon>
        <taxon>Micrococcales</taxon>
        <taxon>Microbacteriaceae</taxon>
        <taxon>Microbacterium</taxon>
    </lineage>
</organism>
<dbReference type="GeneID" id="301459020"/>
<feature type="compositionally biased region" description="Low complexity" evidence="1">
    <location>
        <begin position="47"/>
        <end position="58"/>
    </location>
</feature>
<sequence length="159" mass="16172">MNAKADDDALSWSGDDDPTLDVGSEASPALPPGYTAVGRGSGGATDPSEAPSPSSPSAAEHEASVGRAGNAALVAVGVLGGVYLLYAIGWLLGGLRLQERITPDAMLVVSTALAVAAPALWFGAVVLLTRTAPRWARFAWLLAGALILVPWPFLTIGPV</sequence>
<evidence type="ECO:0000313" key="4">
    <source>
        <dbReference type="Proteomes" id="UP001183582"/>
    </source>
</evidence>
<keyword evidence="2" id="KW-0812">Transmembrane</keyword>
<keyword evidence="2" id="KW-0472">Membrane</keyword>
<feature type="transmembrane region" description="Helical" evidence="2">
    <location>
        <begin position="71"/>
        <end position="93"/>
    </location>
</feature>
<protein>
    <submittedName>
        <fullName evidence="3">DNA polymerase III subunit gamma/tau</fullName>
    </submittedName>
</protein>
<dbReference type="RefSeq" id="WP_310891862.1">
    <property type="nucleotide sequence ID" value="NZ_BAAAGR010000002.1"/>
</dbReference>
<keyword evidence="2" id="KW-1133">Transmembrane helix</keyword>
<comment type="caution">
    <text evidence="3">The sequence shown here is derived from an EMBL/GenBank/DDBJ whole genome shotgun (WGS) entry which is preliminary data.</text>
</comment>
<proteinExistence type="predicted"/>
<feature type="transmembrane region" description="Helical" evidence="2">
    <location>
        <begin position="105"/>
        <end position="128"/>
    </location>
</feature>
<feature type="transmembrane region" description="Helical" evidence="2">
    <location>
        <begin position="135"/>
        <end position="154"/>
    </location>
</feature>